<dbReference type="EMBL" id="CP000860">
    <property type="protein sequence ID" value="ACA59173.1"/>
    <property type="molecule type" value="Genomic_DNA"/>
</dbReference>
<dbReference type="FunFam" id="3.40.47.10:FF:000004">
    <property type="entry name" value="3-oxoacyl-[acyl-carrier-protein] synthase 3"/>
    <property type="match status" value="1"/>
</dbReference>
<comment type="catalytic activity">
    <reaction evidence="10">
        <text>malonyl-[ACP] + acetyl-CoA + H(+) = 3-oxobutanoyl-[ACP] + CO2 + CoA</text>
        <dbReference type="Rhea" id="RHEA:12080"/>
        <dbReference type="Rhea" id="RHEA-COMP:9623"/>
        <dbReference type="Rhea" id="RHEA-COMP:9625"/>
        <dbReference type="ChEBI" id="CHEBI:15378"/>
        <dbReference type="ChEBI" id="CHEBI:16526"/>
        <dbReference type="ChEBI" id="CHEBI:57287"/>
        <dbReference type="ChEBI" id="CHEBI:57288"/>
        <dbReference type="ChEBI" id="CHEBI:78449"/>
        <dbReference type="ChEBI" id="CHEBI:78450"/>
        <dbReference type="EC" id="2.3.1.180"/>
    </reaction>
    <physiologicalReaction direction="left-to-right" evidence="10">
        <dbReference type="Rhea" id="RHEA:12081"/>
    </physiologicalReaction>
</comment>
<keyword evidence="14" id="KW-0963">Cytoplasm</keyword>
<evidence type="ECO:0000256" key="10">
    <source>
        <dbReference type="ARBA" id="ARBA00051096"/>
    </source>
</evidence>
<evidence type="ECO:0000313" key="17">
    <source>
        <dbReference type="EMBL" id="ACA59173.1"/>
    </source>
</evidence>
<dbReference type="RefSeq" id="WP_012301761.1">
    <property type="nucleotide sequence ID" value="NC_010424.1"/>
</dbReference>
<dbReference type="Pfam" id="PF08541">
    <property type="entry name" value="ACP_syn_III_C"/>
    <property type="match status" value="1"/>
</dbReference>
<dbReference type="UniPathway" id="UPA00094"/>
<name>B1I2C8_DESAP</name>
<feature type="region of interest" description="ACP-binding" evidence="14">
    <location>
        <begin position="257"/>
        <end position="261"/>
    </location>
</feature>
<feature type="active site" evidence="14">
    <location>
        <position position="286"/>
    </location>
</feature>
<dbReference type="InterPro" id="IPR013751">
    <property type="entry name" value="ACP_syn_III_N"/>
</dbReference>
<dbReference type="GO" id="GO:0033818">
    <property type="term" value="F:beta-ketoacyl-acyl-carrier-protein synthase III activity"/>
    <property type="evidence" value="ECO:0007669"/>
    <property type="project" value="UniProtKB-UniRule"/>
</dbReference>
<reference evidence="17 18" key="2">
    <citation type="journal article" date="2008" name="Science">
        <title>Environmental genomics reveals a single-species ecosystem deep within Earth.</title>
        <authorList>
            <person name="Chivian D."/>
            <person name="Brodie E.L."/>
            <person name="Alm E.J."/>
            <person name="Culley D.E."/>
            <person name="Dehal P.S."/>
            <person name="Desantis T.Z."/>
            <person name="Gihring T.M."/>
            <person name="Lapidus A."/>
            <person name="Lin L.H."/>
            <person name="Lowry S.R."/>
            <person name="Moser D.P."/>
            <person name="Richardson P.M."/>
            <person name="Southam G."/>
            <person name="Wanger G."/>
            <person name="Pratt L.M."/>
            <person name="Andersen G.L."/>
            <person name="Hazen T.C."/>
            <person name="Brockman F.J."/>
            <person name="Arkin A.P."/>
            <person name="Onstott T.C."/>
        </authorList>
    </citation>
    <scope>NUCLEOTIDE SEQUENCE [LARGE SCALE GENOMIC DNA]</scope>
    <source>
        <strain evidence="17 18">MP104C</strain>
    </source>
</reference>
<evidence type="ECO:0000256" key="11">
    <source>
        <dbReference type="ARBA" id="ARBA00052407"/>
    </source>
</evidence>
<evidence type="ECO:0000256" key="13">
    <source>
        <dbReference type="ARBA" id="ARBA00052985"/>
    </source>
</evidence>
<feature type="active site" evidence="14">
    <location>
        <position position="116"/>
    </location>
</feature>
<feature type="domain" description="Beta-ketoacyl-[acyl-carrier-protein] synthase III C-terminal" evidence="15">
    <location>
        <begin position="241"/>
        <end position="329"/>
    </location>
</feature>
<evidence type="ECO:0000259" key="15">
    <source>
        <dbReference type="Pfam" id="PF08541"/>
    </source>
</evidence>
<evidence type="ECO:0000256" key="6">
    <source>
        <dbReference type="ARBA" id="ARBA00023098"/>
    </source>
</evidence>
<dbReference type="InterPro" id="IPR013747">
    <property type="entry name" value="ACP_syn_III_C"/>
</dbReference>
<evidence type="ECO:0000256" key="4">
    <source>
        <dbReference type="ARBA" id="ARBA00022679"/>
    </source>
</evidence>
<dbReference type="EC" id="2.3.1.180" evidence="14"/>
<dbReference type="CDD" id="cd00830">
    <property type="entry name" value="KAS_III"/>
    <property type="match status" value="1"/>
</dbReference>
<evidence type="ECO:0000313" key="18">
    <source>
        <dbReference type="Proteomes" id="UP000008544"/>
    </source>
</evidence>
<evidence type="ECO:0000256" key="3">
    <source>
        <dbReference type="ARBA" id="ARBA00022516"/>
    </source>
</evidence>
<evidence type="ECO:0000256" key="1">
    <source>
        <dbReference type="ARBA" id="ARBA00005194"/>
    </source>
</evidence>
<comment type="pathway">
    <text evidence="1 14">Lipid metabolism; fatty acid biosynthesis.</text>
</comment>
<dbReference type="HOGENOM" id="CLU_039592_3_1_9"/>
<keyword evidence="3 14" id="KW-0444">Lipid biosynthesis</keyword>
<dbReference type="eggNOG" id="COG0332">
    <property type="taxonomic scope" value="Bacteria"/>
</dbReference>
<organism evidence="17 18">
    <name type="scientific">Desulforudis audaxviator (strain MP104C)</name>
    <dbReference type="NCBI Taxonomy" id="477974"/>
    <lineage>
        <taxon>Bacteria</taxon>
        <taxon>Bacillati</taxon>
        <taxon>Bacillota</taxon>
        <taxon>Clostridia</taxon>
        <taxon>Thermoanaerobacterales</taxon>
        <taxon>Candidatus Desulforudaceae</taxon>
        <taxon>Candidatus Desulforudis</taxon>
    </lineage>
</organism>
<keyword evidence="5 14" id="KW-0276">Fatty acid metabolism</keyword>
<evidence type="ECO:0000256" key="9">
    <source>
        <dbReference type="ARBA" id="ARBA00023315"/>
    </source>
</evidence>
<dbReference type="PANTHER" id="PTHR43091:SF1">
    <property type="entry name" value="BETA-KETOACYL-[ACYL-CARRIER-PROTEIN] SYNTHASE III, CHLOROPLASTIC"/>
    <property type="match status" value="1"/>
</dbReference>
<evidence type="ECO:0000256" key="7">
    <source>
        <dbReference type="ARBA" id="ARBA00023160"/>
    </source>
</evidence>
<dbReference type="STRING" id="477974.Daud_0639"/>
<evidence type="ECO:0000256" key="12">
    <source>
        <dbReference type="ARBA" id="ARBA00052467"/>
    </source>
</evidence>
<dbReference type="GO" id="GO:0004315">
    <property type="term" value="F:3-oxoacyl-[acyl-carrier-protein] synthase activity"/>
    <property type="evidence" value="ECO:0007669"/>
    <property type="project" value="InterPro"/>
</dbReference>
<comment type="catalytic activity">
    <reaction evidence="12">
        <text>2-methylpropanoyl-CoA + malonyl-[ACP] + H(+) = 4-methyl-3-oxopentanoyl-[ACP] + CO2 + CoA</text>
        <dbReference type="Rhea" id="RHEA:42268"/>
        <dbReference type="Rhea" id="RHEA-COMP:9623"/>
        <dbReference type="Rhea" id="RHEA-COMP:9940"/>
        <dbReference type="ChEBI" id="CHEBI:15378"/>
        <dbReference type="ChEBI" id="CHEBI:16526"/>
        <dbReference type="ChEBI" id="CHEBI:57287"/>
        <dbReference type="ChEBI" id="CHEBI:57338"/>
        <dbReference type="ChEBI" id="CHEBI:78449"/>
        <dbReference type="ChEBI" id="CHEBI:78820"/>
        <dbReference type="EC" id="2.3.1.300"/>
    </reaction>
    <physiologicalReaction direction="left-to-right" evidence="12">
        <dbReference type="Rhea" id="RHEA:42269"/>
    </physiologicalReaction>
</comment>
<comment type="function">
    <text evidence="14">Catalyzes the condensation reaction of fatty acid synthesis by the addition to an acyl acceptor of two carbons from malonyl-ACP. Catalyzes the first condensation reaction which initiates fatty acid synthesis and may therefore play a role in governing the total rate of fatty acid production. Possesses both acetoacetyl-ACP synthase and acetyl transacylase activities. Its substrate specificity determines the biosynthesis of branched-chain and/or straight-chain of fatty acids.</text>
</comment>
<keyword evidence="9 14" id="KW-0012">Acyltransferase</keyword>
<dbReference type="SUPFAM" id="SSF53901">
    <property type="entry name" value="Thiolase-like"/>
    <property type="match status" value="1"/>
</dbReference>
<comment type="subcellular location">
    <subcellularLocation>
        <location evidence="14">Cytoplasm</location>
    </subcellularLocation>
</comment>
<reference evidence="18" key="1">
    <citation type="submission" date="2007-10" db="EMBL/GenBank/DDBJ databases">
        <title>Complete sequence of chromosome of Desulforudis audaxviator MP104C.</title>
        <authorList>
            <person name="Copeland A."/>
            <person name="Lucas S."/>
            <person name="Lapidus A."/>
            <person name="Barry K."/>
            <person name="Glavina del Rio T."/>
            <person name="Dalin E."/>
            <person name="Tice H."/>
            <person name="Bruce D."/>
            <person name="Pitluck S."/>
            <person name="Lowry S.R."/>
            <person name="Larimer F."/>
            <person name="Land M.L."/>
            <person name="Hauser L."/>
            <person name="Kyrpides N."/>
            <person name="Ivanova N.N."/>
            <person name="Richardson P."/>
        </authorList>
    </citation>
    <scope>NUCLEOTIDE SEQUENCE [LARGE SCALE GENOMIC DNA]</scope>
    <source>
        <strain evidence="18">MP104C</strain>
    </source>
</reference>
<evidence type="ECO:0000256" key="8">
    <source>
        <dbReference type="ARBA" id="ARBA00023268"/>
    </source>
</evidence>
<sequence>MAERISAGIVGIGSCVPERVLTNRDLEALVDTSDQWIRERTGIRERRIAGPDQSTSDLAVVAARRALADAGIEPGELDLIVVATATPDMIFPSTASLVQERLGCGPVAAFDLSAGCTGFMYGLVVGAQFIAAGTYRTVLVIGAETLSRILNWEDRSTCVLFGDGAGAVVLQPVPPGRGLLAARLGSDGSGGDLLKLPAGGSRLPASALTVEQKLHYVHMNGREVFRFAVRILGEAAAEVIREAGLRQDQIDLFIPHQANIRIIEAAAKRLDLPMDRVMVNVDRYGNTSSASIPLALEEAVHSGRLADGDRVVMVGFGAGLTWAAAVLDWVGTGRREIEKPFV</sequence>
<comment type="similarity">
    <text evidence="2 14">Belongs to the thiolase-like superfamily. FabH family.</text>
</comment>
<dbReference type="InterPro" id="IPR016039">
    <property type="entry name" value="Thiolase-like"/>
</dbReference>
<keyword evidence="4 14" id="KW-0808">Transferase</keyword>
<dbReference type="PANTHER" id="PTHR43091">
    <property type="entry name" value="3-OXOACYL-[ACYL-CARRIER-PROTEIN] SYNTHASE"/>
    <property type="match status" value="1"/>
</dbReference>
<comment type="catalytic activity">
    <reaction evidence="11">
        <text>(2S)-2-methylbutanoyl-CoA + malonyl-[ACP] + H(+) = (4S)-4-methyl-3-oxohexanoyl-[ACP] + CO2 + CoA</text>
        <dbReference type="Rhea" id="RHEA:42276"/>
        <dbReference type="Rhea" id="RHEA-COMP:9623"/>
        <dbReference type="Rhea" id="RHEA-COMP:17148"/>
        <dbReference type="ChEBI" id="CHEBI:15378"/>
        <dbReference type="ChEBI" id="CHEBI:16526"/>
        <dbReference type="ChEBI" id="CHEBI:57287"/>
        <dbReference type="ChEBI" id="CHEBI:78449"/>
        <dbReference type="ChEBI" id="CHEBI:88166"/>
        <dbReference type="ChEBI" id="CHEBI:167462"/>
        <dbReference type="EC" id="2.3.1.300"/>
    </reaction>
    <physiologicalReaction direction="left-to-right" evidence="11">
        <dbReference type="Rhea" id="RHEA:42277"/>
    </physiologicalReaction>
</comment>
<keyword evidence="8 14" id="KW-0511">Multifunctional enzyme</keyword>
<keyword evidence="7 14" id="KW-0275">Fatty acid biosynthesis</keyword>
<evidence type="ECO:0000256" key="2">
    <source>
        <dbReference type="ARBA" id="ARBA00008642"/>
    </source>
</evidence>
<keyword evidence="18" id="KW-1185">Reference proteome</keyword>
<dbReference type="KEGG" id="dau:Daud_0639"/>
<dbReference type="NCBIfam" id="TIGR00747">
    <property type="entry name" value="fabH"/>
    <property type="match status" value="1"/>
</dbReference>
<feature type="active site" evidence="14">
    <location>
        <position position="256"/>
    </location>
</feature>
<dbReference type="GO" id="GO:0005737">
    <property type="term" value="C:cytoplasm"/>
    <property type="evidence" value="ECO:0007669"/>
    <property type="project" value="UniProtKB-SubCell"/>
</dbReference>
<dbReference type="NCBIfam" id="NF006829">
    <property type="entry name" value="PRK09352.1"/>
    <property type="match status" value="1"/>
</dbReference>
<comment type="domain">
    <text evidence="14">The last Arg residue of the ACP-binding site is essential for the weak association between ACP/AcpP and FabH.</text>
</comment>
<dbReference type="AlphaFoldDB" id="B1I2C8"/>
<keyword evidence="6 14" id="KW-0443">Lipid metabolism</keyword>
<protein>
    <recommendedName>
        <fullName evidence="14">Beta-ketoacyl-[acyl-carrier-protein] synthase III</fullName>
        <shortName evidence="14">Beta-ketoacyl-ACP synthase III</shortName>
        <shortName evidence="14">KAS III</shortName>
        <ecNumber evidence="14">2.3.1.180</ecNumber>
    </recommendedName>
    <alternativeName>
        <fullName evidence="14">3-oxoacyl-[acyl-carrier-protein] synthase 3</fullName>
    </alternativeName>
    <alternativeName>
        <fullName evidence="14">3-oxoacyl-[acyl-carrier-protein] synthase III</fullName>
    </alternativeName>
</protein>
<dbReference type="Proteomes" id="UP000008544">
    <property type="component" value="Chromosome"/>
</dbReference>
<gene>
    <name evidence="14" type="primary">fabH</name>
    <name evidence="17" type="ordered locus">Daud_0639</name>
</gene>
<accession>B1I2C8</accession>
<evidence type="ECO:0000256" key="14">
    <source>
        <dbReference type="HAMAP-Rule" id="MF_01815"/>
    </source>
</evidence>
<dbReference type="Gene3D" id="3.40.47.10">
    <property type="match status" value="1"/>
</dbReference>
<dbReference type="HAMAP" id="MF_01815">
    <property type="entry name" value="FabH"/>
    <property type="match status" value="1"/>
</dbReference>
<dbReference type="Pfam" id="PF08545">
    <property type="entry name" value="ACP_syn_III"/>
    <property type="match status" value="1"/>
</dbReference>
<comment type="subunit">
    <text evidence="14">Homodimer.</text>
</comment>
<comment type="catalytic activity">
    <reaction evidence="13">
        <text>3-methylbutanoyl-CoA + malonyl-[ACP] + H(+) = 5-methyl-3-oxohexanoyl-[ACP] + CO2 + CoA</text>
        <dbReference type="Rhea" id="RHEA:42272"/>
        <dbReference type="Rhea" id="RHEA-COMP:9623"/>
        <dbReference type="Rhea" id="RHEA-COMP:9941"/>
        <dbReference type="ChEBI" id="CHEBI:15378"/>
        <dbReference type="ChEBI" id="CHEBI:16526"/>
        <dbReference type="ChEBI" id="CHEBI:57287"/>
        <dbReference type="ChEBI" id="CHEBI:57345"/>
        <dbReference type="ChEBI" id="CHEBI:78449"/>
        <dbReference type="ChEBI" id="CHEBI:78822"/>
        <dbReference type="EC" id="2.3.1.300"/>
    </reaction>
    <physiologicalReaction direction="left-to-right" evidence="13">
        <dbReference type="Rhea" id="RHEA:42273"/>
    </physiologicalReaction>
</comment>
<proteinExistence type="inferred from homology"/>
<dbReference type="GO" id="GO:0006633">
    <property type="term" value="P:fatty acid biosynthetic process"/>
    <property type="evidence" value="ECO:0007669"/>
    <property type="project" value="UniProtKB-UniRule"/>
</dbReference>
<feature type="domain" description="Beta-ketoacyl-[acyl-carrier-protein] synthase III N-terminal" evidence="16">
    <location>
        <begin position="110"/>
        <end position="188"/>
    </location>
</feature>
<dbReference type="PROSITE" id="PS51257">
    <property type="entry name" value="PROKAR_LIPOPROTEIN"/>
    <property type="match status" value="1"/>
</dbReference>
<evidence type="ECO:0000259" key="16">
    <source>
        <dbReference type="Pfam" id="PF08545"/>
    </source>
</evidence>
<evidence type="ECO:0000256" key="5">
    <source>
        <dbReference type="ARBA" id="ARBA00022832"/>
    </source>
</evidence>
<dbReference type="InterPro" id="IPR004655">
    <property type="entry name" value="FabH"/>
</dbReference>